<evidence type="ECO:0000313" key="4">
    <source>
        <dbReference type="Proteomes" id="UP000585474"/>
    </source>
</evidence>
<dbReference type="InterPro" id="IPR001087">
    <property type="entry name" value="GDSL"/>
</dbReference>
<dbReference type="InterPro" id="IPR050592">
    <property type="entry name" value="GDSL_lipolytic_enzyme"/>
</dbReference>
<sequence>MRVVMTMVVLVLVLLMAAMPIFSQAMDIHQMRQIAAKNNVTCILVFGDSSVDPGNNNRIPLAPKSNFPPYGKDLFRGHPTGRFTNGRLATDFIAEAFGYTNIIRGFLDSNMEKVDLLHGVSFASAGSGYDELTTNLSYLRHYKIHLRELVGEVKAEEIIRNAIFVISMGTNDFLQNYFTETTRRKQFTVDQYQNYLISSMFRAVKAMHYLGARRLAIVGVPPFGCMPIVETLDDESQCDDEYNQVAFSFNSKIKQTLVTLKATLGIQNAYIDIYSVIASAIKKTQDIRFQGDVERVLWDGAGRIRRYMQRYEYVC</sequence>
<proteinExistence type="inferred from homology"/>
<reference evidence="3 4" key="1">
    <citation type="submission" date="2019-07" db="EMBL/GenBank/DDBJ databases">
        <title>De Novo Assembly of kiwifruit Actinidia rufa.</title>
        <authorList>
            <person name="Sugita-Konishi S."/>
            <person name="Sato K."/>
            <person name="Mori E."/>
            <person name="Abe Y."/>
            <person name="Kisaki G."/>
            <person name="Hamano K."/>
            <person name="Suezawa K."/>
            <person name="Otani M."/>
            <person name="Fukuda T."/>
            <person name="Manabe T."/>
            <person name="Gomi K."/>
            <person name="Tabuchi M."/>
            <person name="Akimitsu K."/>
            <person name="Kataoka I."/>
        </authorList>
    </citation>
    <scope>NUCLEOTIDE SEQUENCE [LARGE SCALE GENOMIC DNA]</scope>
    <source>
        <strain evidence="4">cv. Fuchu</strain>
    </source>
</reference>
<protein>
    <submittedName>
        <fullName evidence="3">GDSL-like Lipase/Acylhydrolase superfamily protein</fullName>
    </submittedName>
</protein>
<dbReference type="EMBL" id="BJWL01000008">
    <property type="protein sequence ID" value="GFY91916.1"/>
    <property type="molecule type" value="Genomic_DNA"/>
</dbReference>
<dbReference type="GO" id="GO:0016788">
    <property type="term" value="F:hydrolase activity, acting on ester bonds"/>
    <property type="evidence" value="ECO:0007669"/>
    <property type="project" value="InterPro"/>
</dbReference>
<keyword evidence="4" id="KW-1185">Reference proteome</keyword>
<evidence type="ECO:0000256" key="1">
    <source>
        <dbReference type="ARBA" id="ARBA00008668"/>
    </source>
</evidence>
<feature type="chain" id="PRO_5029511703" evidence="2">
    <location>
        <begin position="26"/>
        <end position="315"/>
    </location>
</feature>
<evidence type="ECO:0000313" key="3">
    <source>
        <dbReference type="EMBL" id="GFY91916.1"/>
    </source>
</evidence>
<accession>A0A7J0F0C0</accession>
<gene>
    <name evidence="3" type="ORF">Acr_08g0003120</name>
</gene>
<name>A0A7J0F0C0_9ERIC</name>
<dbReference type="Pfam" id="PF00657">
    <property type="entry name" value="Lipase_GDSL"/>
    <property type="match status" value="1"/>
</dbReference>
<dbReference type="SUPFAM" id="SSF52266">
    <property type="entry name" value="SGNH hydrolase"/>
    <property type="match status" value="1"/>
</dbReference>
<dbReference type="Proteomes" id="UP000585474">
    <property type="component" value="Unassembled WGS sequence"/>
</dbReference>
<dbReference type="Gene3D" id="3.40.50.1110">
    <property type="entry name" value="SGNH hydrolase"/>
    <property type="match status" value="1"/>
</dbReference>
<dbReference type="InterPro" id="IPR035669">
    <property type="entry name" value="SGNH_plant_lipase-like"/>
</dbReference>
<dbReference type="AlphaFoldDB" id="A0A7J0F0C0"/>
<dbReference type="PANTHER" id="PTHR45642">
    <property type="entry name" value="GDSL ESTERASE/LIPASE EXL3"/>
    <property type="match status" value="1"/>
</dbReference>
<keyword evidence="3" id="KW-0378">Hydrolase</keyword>
<comment type="caution">
    <text evidence="3">The sequence shown here is derived from an EMBL/GenBank/DDBJ whole genome shotgun (WGS) entry which is preliminary data.</text>
</comment>
<evidence type="ECO:0000256" key="2">
    <source>
        <dbReference type="SAM" id="SignalP"/>
    </source>
</evidence>
<dbReference type="CDD" id="cd01837">
    <property type="entry name" value="SGNH_plant_lipase_like"/>
    <property type="match status" value="1"/>
</dbReference>
<dbReference type="InterPro" id="IPR036514">
    <property type="entry name" value="SGNH_hydro_sf"/>
</dbReference>
<feature type="signal peptide" evidence="2">
    <location>
        <begin position="1"/>
        <end position="25"/>
    </location>
</feature>
<dbReference type="OrthoDB" id="1600564at2759"/>
<comment type="similarity">
    <text evidence="1">Belongs to the 'GDSL' lipolytic enzyme family.</text>
</comment>
<keyword evidence="2" id="KW-0732">Signal</keyword>
<organism evidence="3 4">
    <name type="scientific">Actinidia rufa</name>
    <dbReference type="NCBI Taxonomy" id="165716"/>
    <lineage>
        <taxon>Eukaryota</taxon>
        <taxon>Viridiplantae</taxon>
        <taxon>Streptophyta</taxon>
        <taxon>Embryophyta</taxon>
        <taxon>Tracheophyta</taxon>
        <taxon>Spermatophyta</taxon>
        <taxon>Magnoliopsida</taxon>
        <taxon>eudicotyledons</taxon>
        <taxon>Gunneridae</taxon>
        <taxon>Pentapetalae</taxon>
        <taxon>asterids</taxon>
        <taxon>Ericales</taxon>
        <taxon>Actinidiaceae</taxon>
        <taxon>Actinidia</taxon>
    </lineage>
</organism>
<dbReference type="PANTHER" id="PTHR45642:SF7">
    <property type="entry name" value="GDSL ESTERASE_LIPASE"/>
    <property type="match status" value="1"/>
</dbReference>